<gene>
    <name evidence="1" type="ORF">DSO57_1010750</name>
</gene>
<evidence type="ECO:0000313" key="2">
    <source>
        <dbReference type="Proteomes" id="UP001165960"/>
    </source>
</evidence>
<sequence>MNLDPQFRAVTISSIIAQACRQTSPGLRLPADGSTQPSNVTRPIESAELGGSGCFLRPRAIRIYRSH</sequence>
<protein>
    <submittedName>
        <fullName evidence="1">Uncharacterized protein</fullName>
    </submittedName>
</protein>
<accession>A0ACC2TH11</accession>
<reference evidence="1" key="1">
    <citation type="submission" date="2022-04" db="EMBL/GenBank/DDBJ databases">
        <title>Genome of the entomopathogenic fungus Entomophthora muscae.</title>
        <authorList>
            <person name="Elya C."/>
            <person name="Lovett B.R."/>
            <person name="Lee E."/>
            <person name="Macias A.M."/>
            <person name="Hajek A.E."/>
            <person name="De Bivort B.L."/>
            <person name="Kasson M.T."/>
            <person name="De Fine Licht H.H."/>
            <person name="Stajich J.E."/>
        </authorList>
    </citation>
    <scope>NUCLEOTIDE SEQUENCE</scope>
    <source>
        <strain evidence="1">Berkeley</strain>
    </source>
</reference>
<keyword evidence="2" id="KW-1185">Reference proteome</keyword>
<evidence type="ECO:0000313" key="1">
    <source>
        <dbReference type="EMBL" id="KAJ9073990.1"/>
    </source>
</evidence>
<dbReference type="EMBL" id="QTSX02002876">
    <property type="protein sequence ID" value="KAJ9073990.1"/>
    <property type="molecule type" value="Genomic_DNA"/>
</dbReference>
<proteinExistence type="predicted"/>
<comment type="caution">
    <text evidence="1">The sequence shown here is derived from an EMBL/GenBank/DDBJ whole genome shotgun (WGS) entry which is preliminary data.</text>
</comment>
<name>A0ACC2TH11_9FUNG</name>
<dbReference type="Proteomes" id="UP001165960">
    <property type="component" value="Unassembled WGS sequence"/>
</dbReference>
<organism evidence="1 2">
    <name type="scientific">Entomophthora muscae</name>
    <dbReference type="NCBI Taxonomy" id="34485"/>
    <lineage>
        <taxon>Eukaryota</taxon>
        <taxon>Fungi</taxon>
        <taxon>Fungi incertae sedis</taxon>
        <taxon>Zoopagomycota</taxon>
        <taxon>Entomophthoromycotina</taxon>
        <taxon>Entomophthoromycetes</taxon>
        <taxon>Entomophthorales</taxon>
        <taxon>Entomophthoraceae</taxon>
        <taxon>Entomophthora</taxon>
    </lineage>
</organism>